<name>A0AAU7VPS3_9FIRM</name>
<feature type="domain" description="FAD-binding FR-type" evidence="13">
    <location>
        <begin position="1"/>
        <end position="92"/>
    </location>
</feature>
<dbReference type="GO" id="GO:0051537">
    <property type="term" value="F:2 iron, 2 sulfur cluster binding"/>
    <property type="evidence" value="ECO:0007669"/>
    <property type="project" value="UniProtKB-KW"/>
</dbReference>
<keyword evidence="7" id="KW-0249">Electron transport</keyword>
<protein>
    <submittedName>
        <fullName evidence="14">Dihydroorotate dehydrogenase electron transfer subunit</fullName>
    </submittedName>
</protein>
<accession>A0AAU7VPS3</accession>
<dbReference type="Gene3D" id="2.10.240.10">
    <property type="entry name" value="Dihydroorotate dehydrogenase, electron transfer subunit"/>
    <property type="match status" value="1"/>
</dbReference>
<evidence type="ECO:0000259" key="13">
    <source>
        <dbReference type="PROSITE" id="PS51384"/>
    </source>
</evidence>
<comment type="cofactor">
    <cofactor evidence="11">
        <name>FAD</name>
        <dbReference type="ChEBI" id="CHEBI:57692"/>
    </cofactor>
    <text evidence="11">Binds 1 FAD per subunit.</text>
</comment>
<gene>
    <name evidence="14" type="ORF">PRVXT_001251</name>
</gene>
<keyword evidence="9 12" id="KW-0411">Iron-sulfur</keyword>
<keyword evidence="3 11" id="KW-0285">Flavoprotein</keyword>
<dbReference type="InterPro" id="IPR012165">
    <property type="entry name" value="Cyt_c3_hydrogenase_gsu"/>
</dbReference>
<evidence type="ECO:0000256" key="9">
    <source>
        <dbReference type="ARBA" id="ARBA00023014"/>
    </source>
</evidence>
<comment type="cofactor">
    <cofactor evidence="10">
        <name>[2Fe-2S] cluster</name>
        <dbReference type="ChEBI" id="CHEBI:190135"/>
    </cofactor>
</comment>
<comment type="similarity">
    <text evidence="1">Belongs to the PyrK family.</text>
</comment>
<keyword evidence="4 12" id="KW-0001">2Fe-2S</keyword>
<dbReference type="InterPro" id="IPR017938">
    <property type="entry name" value="Riboflavin_synthase-like_b-brl"/>
</dbReference>
<dbReference type="PANTHER" id="PTHR43513">
    <property type="entry name" value="DIHYDROOROTATE DEHYDROGENASE B (NAD(+)), ELECTRON TRANSFER SUBUNIT"/>
    <property type="match status" value="1"/>
</dbReference>
<dbReference type="EMBL" id="CP158367">
    <property type="protein sequence ID" value="XBX76076.1"/>
    <property type="molecule type" value="Genomic_DNA"/>
</dbReference>
<evidence type="ECO:0000256" key="4">
    <source>
        <dbReference type="ARBA" id="ARBA00022714"/>
    </source>
</evidence>
<reference evidence="14" key="2">
    <citation type="submission" date="2024-06" db="EMBL/GenBank/DDBJ databases">
        <authorList>
            <person name="Petrova K.O."/>
            <person name="Toshchakov S.V."/>
            <person name="Boltjanskaja Y.V."/>
            <person name="Kevbrin V."/>
        </authorList>
    </citation>
    <scope>NUCLEOTIDE SEQUENCE</scope>
    <source>
        <strain evidence="14">Z-910T</strain>
    </source>
</reference>
<sequence length="236" mass="25994">MLTGKVEKNQFLADDIFEMEIKYSNLSAKPGQFINVVCDGKLLPRPISVCQSKKESFVLVYKVVGEGTKWLSKRIKGSEIRFSPPLGRGFNLDIKNKKIAILGGGMGIAPILSVAQALDKADVFLGYNNDEFLHDKFPNKIYKSFASEGETVIDRFVNSKVGKSYDYVIACGPEGMLKALQQVCKEKNIPGQISIEQHMACGVGACLVCNCQTKHGYKLVCSDGPVFPIEEVVFND</sequence>
<dbReference type="PIRSF" id="PIRSF006816">
    <property type="entry name" value="Cyc3_hyd_g"/>
    <property type="match status" value="1"/>
</dbReference>
<dbReference type="InterPro" id="IPR017927">
    <property type="entry name" value="FAD-bd_FR_type"/>
</dbReference>
<feature type="binding site" evidence="12">
    <location>
        <position position="209"/>
    </location>
    <ligand>
        <name>[2Fe-2S] cluster</name>
        <dbReference type="ChEBI" id="CHEBI:190135"/>
    </ligand>
</feature>
<evidence type="ECO:0000256" key="8">
    <source>
        <dbReference type="ARBA" id="ARBA00023004"/>
    </source>
</evidence>
<dbReference type="CDD" id="cd06218">
    <property type="entry name" value="DHOD_e_trans"/>
    <property type="match status" value="1"/>
</dbReference>
<feature type="binding site" evidence="11">
    <location>
        <begin position="45"/>
        <end position="48"/>
    </location>
    <ligand>
        <name>FAD</name>
        <dbReference type="ChEBI" id="CHEBI:57692"/>
    </ligand>
</feature>
<dbReference type="InterPro" id="IPR039261">
    <property type="entry name" value="FNR_nucleotide-bd"/>
</dbReference>
<organism evidence="14">
    <name type="scientific">Proteinivorax tanatarense</name>
    <dbReference type="NCBI Taxonomy" id="1260629"/>
    <lineage>
        <taxon>Bacteria</taxon>
        <taxon>Bacillati</taxon>
        <taxon>Bacillota</taxon>
        <taxon>Clostridia</taxon>
        <taxon>Eubacteriales</taxon>
        <taxon>Proteinivoracaceae</taxon>
        <taxon>Proteinivorax</taxon>
    </lineage>
</organism>
<dbReference type="InterPro" id="IPR050353">
    <property type="entry name" value="PyrK_electron_transfer"/>
</dbReference>
<dbReference type="SUPFAM" id="SSF52343">
    <property type="entry name" value="Ferredoxin reductase-like, C-terminal NADP-linked domain"/>
    <property type="match status" value="1"/>
</dbReference>
<dbReference type="GO" id="GO:0050660">
    <property type="term" value="F:flavin adenine dinucleotide binding"/>
    <property type="evidence" value="ECO:0007669"/>
    <property type="project" value="InterPro"/>
</dbReference>
<keyword evidence="6 11" id="KW-0274">FAD</keyword>
<keyword evidence="5 12" id="KW-0479">Metal-binding</keyword>
<evidence type="ECO:0000256" key="5">
    <source>
        <dbReference type="ARBA" id="ARBA00022723"/>
    </source>
</evidence>
<reference evidence="14" key="1">
    <citation type="journal article" date="2013" name="Extremophiles">
        <title>Proteinivorax tanatarense gen. nov., sp. nov., an anaerobic, haloalkaliphilic, proteolytic bacterium isolated from a decaying algal bloom, and proposal of Proteinivoraceae fam. nov.</title>
        <authorList>
            <person name="Kevbrin V."/>
            <person name="Boltyanskaya Y."/>
            <person name="Zhilina T."/>
            <person name="Kolganova T."/>
            <person name="Lavrentjeva E."/>
            <person name="Kuznetsov B."/>
        </authorList>
    </citation>
    <scope>NUCLEOTIDE SEQUENCE</scope>
    <source>
        <strain evidence="14">Z-910T</strain>
    </source>
</reference>
<dbReference type="RefSeq" id="WP_350344809.1">
    <property type="nucleotide sequence ID" value="NZ_CP158367.1"/>
</dbReference>
<dbReference type="PANTHER" id="PTHR43513:SF3">
    <property type="entry name" value="DIHYDROOROTATE DEHYDROGENASE B (NAD(+)), ELECTRON TRANSFER SUBUNIT-RELATED"/>
    <property type="match status" value="1"/>
</dbReference>
<evidence type="ECO:0000256" key="1">
    <source>
        <dbReference type="ARBA" id="ARBA00006422"/>
    </source>
</evidence>
<dbReference type="PROSITE" id="PS51384">
    <property type="entry name" value="FAD_FR"/>
    <property type="match status" value="1"/>
</dbReference>
<dbReference type="AlphaFoldDB" id="A0AAU7VPS3"/>
<evidence type="ECO:0000256" key="12">
    <source>
        <dbReference type="PIRSR" id="PIRSR006816-2"/>
    </source>
</evidence>
<feature type="binding site" evidence="12">
    <location>
        <position position="221"/>
    </location>
    <ligand>
        <name>[2Fe-2S] cluster</name>
        <dbReference type="ChEBI" id="CHEBI:190135"/>
    </ligand>
</feature>
<dbReference type="Pfam" id="PF10418">
    <property type="entry name" value="DHODB_Fe-S_bind"/>
    <property type="match status" value="1"/>
</dbReference>
<proteinExistence type="inferred from homology"/>
<evidence type="ECO:0000256" key="7">
    <source>
        <dbReference type="ARBA" id="ARBA00022982"/>
    </source>
</evidence>
<keyword evidence="8 12" id="KW-0408">Iron</keyword>
<evidence type="ECO:0000256" key="6">
    <source>
        <dbReference type="ARBA" id="ARBA00022827"/>
    </source>
</evidence>
<evidence type="ECO:0000256" key="2">
    <source>
        <dbReference type="ARBA" id="ARBA00022448"/>
    </source>
</evidence>
<dbReference type="Gene3D" id="3.40.50.80">
    <property type="entry name" value="Nucleotide-binding domain of ferredoxin-NADP reductase (FNR) module"/>
    <property type="match status" value="1"/>
</dbReference>
<keyword evidence="2" id="KW-0813">Transport</keyword>
<dbReference type="GO" id="GO:0046872">
    <property type="term" value="F:metal ion binding"/>
    <property type="evidence" value="ECO:0007669"/>
    <property type="project" value="UniProtKB-KW"/>
</dbReference>
<dbReference type="Gene3D" id="2.40.30.10">
    <property type="entry name" value="Translation factors"/>
    <property type="match status" value="1"/>
</dbReference>
<feature type="binding site" evidence="12">
    <location>
        <position position="201"/>
    </location>
    <ligand>
        <name>[2Fe-2S] cluster</name>
        <dbReference type="ChEBI" id="CHEBI:190135"/>
    </ligand>
</feature>
<dbReference type="InterPro" id="IPR037117">
    <property type="entry name" value="Dihydroorotate_DH_ele_sf"/>
</dbReference>
<dbReference type="GO" id="GO:0006221">
    <property type="term" value="P:pyrimidine nucleotide biosynthetic process"/>
    <property type="evidence" value="ECO:0007669"/>
    <property type="project" value="InterPro"/>
</dbReference>
<evidence type="ECO:0000256" key="10">
    <source>
        <dbReference type="ARBA" id="ARBA00034078"/>
    </source>
</evidence>
<evidence type="ECO:0000313" key="14">
    <source>
        <dbReference type="EMBL" id="XBX76076.1"/>
    </source>
</evidence>
<feature type="binding site" evidence="12">
    <location>
        <position position="206"/>
    </location>
    <ligand>
        <name>[2Fe-2S] cluster</name>
        <dbReference type="ChEBI" id="CHEBI:190135"/>
    </ligand>
</feature>
<dbReference type="GO" id="GO:0016491">
    <property type="term" value="F:oxidoreductase activity"/>
    <property type="evidence" value="ECO:0007669"/>
    <property type="project" value="InterPro"/>
</dbReference>
<comment type="cofactor">
    <cofactor evidence="12">
        <name>[2Fe-2S] cluster</name>
        <dbReference type="ChEBI" id="CHEBI:190135"/>
    </cofactor>
    <text evidence="12">Binds 1 [2Fe-2S] cluster per subunit.</text>
</comment>
<dbReference type="SUPFAM" id="SSF63380">
    <property type="entry name" value="Riboflavin synthase domain-like"/>
    <property type="match status" value="1"/>
</dbReference>
<feature type="binding site" evidence="11">
    <location>
        <begin position="67"/>
        <end position="68"/>
    </location>
    <ligand>
        <name>FAD</name>
        <dbReference type="ChEBI" id="CHEBI:57692"/>
    </ligand>
</feature>
<evidence type="ECO:0000256" key="3">
    <source>
        <dbReference type="ARBA" id="ARBA00022630"/>
    </source>
</evidence>
<dbReference type="InterPro" id="IPR019480">
    <property type="entry name" value="Dihydroorotate_DH_Fe-S-bd"/>
</dbReference>
<evidence type="ECO:0000256" key="11">
    <source>
        <dbReference type="PIRSR" id="PIRSR006816-1"/>
    </source>
</evidence>